<dbReference type="AlphaFoldDB" id="A0A7T5UHD3"/>
<sequence length="398" mass="44753">MGKRWDGLCAVVYDTVEDVIIEHIGKNDLFVRYADDTYVIIFAYANLEEGKAKADAIAEEVRRRLFLLDEEELREIEVKKAVRELTADTLSRFDFPDFLGEYVDDSSEPVVNSVLEENQEDDYEAMGAAVEIEAHDYKPQSKQDVARYLSNIKFSYMPLWDVRRAALTAYMCLAEDARGVATLLEGHKSVYAHLDSGGRVAADIQLLQHVMSELALMVEDGRKFLIVCPVCYETLFNFESYESYKECLESIPLQQRQFLVLLILKPEKQLNAKDAYWFLPAIKKYSRLFFAEVPLKQGIYFQSLKAIGLDGVGVILDKHVEEKQAIGILGGFSNTAKSHKIPLTFVMGVSSLSLTTSSVCAGFDYIGGPAVHDSVAKPDAIHKYKHENIVSALMSKQG</sequence>
<evidence type="ECO:0000313" key="2">
    <source>
        <dbReference type="Proteomes" id="UP000595362"/>
    </source>
</evidence>
<evidence type="ECO:0008006" key="3">
    <source>
        <dbReference type="Google" id="ProtNLM"/>
    </source>
</evidence>
<dbReference type="Proteomes" id="UP000595362">
    <property type="component" value="Chromosome"/>
</dbReference>
<reference evidence="1 2" key="1">
    <citation type="submission" date="2020-07" db="EMBL/GenBank/DDBJ databases">
        <title>Huge and variable diversity of episymbiotic CPR bacteria and DPANN archaea in groundwater ecosystems.</title>
        <authorList>
            <person name="He C.Y."/>
            <person name="Keren R."/>
            <person name="Whittaker M."/>
            <person name="Farag I.F."/>
            <person name="Doudna J."/>
            <person name="Cate J.H.D."/>
            <person name="Banfield J.F."/>
        </authorList>
    </citation>
    <scope>NUCLEOTIDE SEQUENCE [LARGE SCALE GENOMIC DNA]</scope>
    <source>
        <strain evidence="1">NC_groundwater_70_Ag_B-0.1um_54_66</strain>
    </source>
</reference>
<dbReference type="EMBL" id="CP066681">
    <property type="protein sequence ID" value="QQG35493.1"/>
    <property type="molecule type" value="Genomic_DNA"/>
</dbReference>
<proteinExistence type="predicted"/>
<organism evidence="1 2">
    <name type="scientific">Micavibrio aeruginosavorus</name>
    <dbReference type="NCBI Taxonomy" id="349221"/>
    <lineage>
        <taxon>Bacteria</taxon>
        <taxon>Pseudomonadati</taxon>
        <taxon>Bdellovibrionota</taxon>
        <taxon>Bdellovibrionia</taxon>
        <taxon>Bdellovibrionales</taxon>
        <taxon>Pseudobdellovibrionaceae</taxon>
        <taxon>Micavibrio</taxon>
    </lineage>
</organism>
<gene>
    <name evidence="1" type="ORF">HYS17_08100</name>
</gene>
<accession>A0A7T5UHD3</accession>
<evidence type="ECO:0000313" key="1">
    <source>
        <dbReference type="EMBL" id="QQG35493.1"/>
    </source>
</evidence>
<protein>
    <recommendedName>
        <fullName evidence="3">GGDEF domain-containing protein</fullName>
    </recommendedName>
</protein>
<name>A0A7T5UHD3_9BACT</name>